<evidence type="ECO:0000259" key="7">
    <source>
        <dbReference type="PROSITE" id="PS50075"/>
    </source>
</evidence>
<dbReference type="NCBIfam" id="NF037940">
    <property type="entry name" value="PKS_MbtD"/>
    <property type="match status" value="1"/>
</dbReference>
<dbReference type="Pfam" id="PF08659">
    <property type="entry name" value="KR"/>
    <property type="match status" value="1"/>
</dbReference>
<dbReference type="Proteomes" id="UP000240424">
    <property type="component" value="Unassembled WGS sequence"/>
</dbReference>
<dbReference type="InterPro" id="IPR014043">
    <property type="entry name" value="Acyl_transferase_dom"/>
</dbReference>
<evidence type="ECO:0000256" key="4">
    <source>
        <dbReference type="ARBA" id="ARBA00022857"/>
    </source>
</evidence>
<reference evidence="8 9" key="1">
    <citation type="submission" date="2017-01" db="EMBL/GenBank/DDBJ databases">
        <authorList>
            <consortium name="Urmite Genomes"/>
        </authorList>
    </citation>
    <scope>NUCLEOTIDE SEQUENCE [LARGE SCALE GENOMIC DNA]</scope>
    <source>
        <strain evidence="8 9">AB215</strain>
    </source>
</reference>
<evidence type="ECO:0000256" key="5">
    <source>
        <dbReference type="ARBA" id="ARBA00023268"/>
    </source>
</evidence>
<dbReference type="Gene3D" id="3.30.70.3290">
    <property type="match status" value="1"/>
</dbReference>
<dbReference type="SUPFAM" id="SSF51735">
    <property type="entry name" value="NAD(P)-binding Rossmann-fold domains"/>
    <property type="match status" value="2"/>
</dbReference>
<dbReference type="GO" id="GO:0005886">
    <property type="term" value="C:plasma membrane"/>
    <property type="evidence" value="ECO:0007669"/>
    <property type="project" value="TreeGrafter"/>
</dbReference>
<organism evidence="8 9">
    <name type="scientific">Mycobacterium numidiamassiliense</name>
    <dbReference type="NCBI Taxonomy" id="1841861"/>
    <lineage>
        <taxon>Bacteria</taxon>
        <taxon>Bacillati</taxon>
        <taxon>Actinomycetota</taxon>
        <taxon>Actinomycetes</taxon>
        <taxon>Mycobacteriales</taxon>
        <taxon>Mycobacteriaceae</taxon>
        <taxon>Mycobacterium</taxon>
    </lineage>
</organism>
<dbReference type="PROSITE" id="PS50075">
    <property type="entry name" value="CARRIER"/>
    <property type="match status" value="1"/>
</dbReference>
<sequence length="1023" mass="107464">VLDDPLPDGRVPVLLTAHDKELIRQEAAGIVDYLDRATESADVVGAIASSLLRLRRVRRHRAVVRAADRTELVAALSAIARGEDHDLVARATKTAAPRIAFVFPGQGNQWRAMGADAYRRLTAYRETADHCAEAFLAAELPSPLPYLVGGLDRDWSRTEIQGAQFTHAVGLAAVWRCYGVVPQMTVGHSLGEVAAAHVAGTVSLPDAVALVAARASVVDRLTGRYAMAVLGVGAPETESVLADTAGWLEVSAVNGPSSTVVSGDRDAVDAAVRLAGQRGIFTHQLFVDYPGHTSALRPLRNNMIEQMPESAFREAPVSFIGSTFGADVGSDTDFSDYWCENLCGTVRFDRAVHFAQKSGADVFVEMSAHPSLLYPLADITDDESTVIVGSGQRDRSITESLSASLAAVAATDPGCQWANAIPGGVQPPLRKFPNAPMRALHLWAAPEPLADTDPTPALTVAVEDWQQAAAPTTEPATGCAIGIFGEPEDNALTQRLIDTIVARGGCRVVPPNEAEIVAVIAPGLDHPDAAAAIEQIAGRPDAGLPDYAAIVGPRCRAVWLLTAGAEQVGADESTVSPAQAALAAMHRSAGFEFPDQAFGHLDLPHRDADAPTALAAVDVLLGEAAEVALRGVEPPRHYVRTFRGSRESATRRPVEAAALDHVVITGGSGAIGLQYARYCIEHGARTVTLLSRNGVEAAALARLAENYDVRVQAPCCDITDAVAVSAVAADYAGSGASLLIHTAGIARARRRADLTGADVAEVCAAKVQGLALMADLWPLRPDCRILACSSVFGVWGGYSHAAYAASNRMLDVLAAQLRRSGRDCLAIRWGLWKSAGVVAGNEITRTERSGLVAMDPQPAIEAGLYGYGADPLIFDADFDRLGVFFESQGIPIPFSAPDAYGRGAGSDNGSAAMPLADVVRAELAATLHVGDSASIDASASLIDLGVDSLLALDLRKRLRRAVGSSVPVARMLGGITVHELIDALRLGSTGSNGGPSAPPTLVRTNTPNGEQRSKLAMLERLES</sequence>
<dbReference type="Gene3D" id="1.10.1200.10">
    <property type="entry name" value="ACP-like"/>
    <property type="match status" value="1"/>
</dbReference>
<dbReference type="InterPro" id="IPR016035">
    <property type="entry name" value="Acyl_Trfase/lysoPLipase"/>
</dbReference>
<dbReference type="InterPro" id="IPR050091">
    <property type="entry name" value="PKS_NRPS_Biosynth_Enz"/>
</dbReference>
<evidence type="ECO:0000256" key="1">
    <source>
        <dbReference type="ARBA" id="ARBA00022450"/>
    </source>
</evidence>
<dbReference type="InterPro" id="IPR020806">
    <property type="entry name" value="PKS_PP-bd"/>
</dbReference>
<dbReference type="PANTHER" id="PTHR43775:SF37">
    <property type="entry name" value="SI:DKEY-61P9.11"/>
    <property type="match status" value="1"/>
</dbReference>
<dbReference type="SUPFAM" id="SSF52151">
    <property type="entry name" value="FabD/lysophospholipase-like"/>
    <property type="match status" value="1"/>
</dbReference>
<dbReference type="InterPro" id="IPR009081">
    <property type="entry name" value="PP-bd_ACP"/>
</dbReference>
<evidence type="ECO:0000313" key="8">
    <source>
        <dbReference type="EMBL" id="SPM41828.1"/>
    </source>
</evidence>
<dbReference type="GO" id="GO:0005737">
    <property type="term" value="C:cytoplasm"/>
    <property type="evidence" value="ECO:0007669"/>
    <property type="project" value="TreeGrafter"/>
</dbReference>
<dbReference type="PANTHER" id="PTHR43775">
    <property type="entry name" value="FATTY ACID SYNTHASE"/>
    <property type="match status" value="1"/>
</dbReference>
<name>A0A2U3PDH2_9MYCO</name>
<keyword evidence="5" id="KW-0511">Multifunctional enzyme</keyword>
<dbReference type="InterPro" id="IPR001227">
    <property type="entry name" value="Ac_transferase_dom_sf"/>
</dbReference>
<dbReference type="EMBL" id="FUEZ01000004">
    <property type="protein sequence ID" value="SPM41828.1"/>
    <property type="molecule type" value="Genomic_DNA"/>
</dbReference>
<accession>A0A2U3PDH2</accession>
<dbReference type="InterPro" id="IPR016036">
    <property type="entry name" value="Malonyl_transacylase_ACP-bd"/>
</dbReference>
<feature type="domain" description="Carrier" evidence="7">
    <location>
        <begin position="913"/>
        <end position="988"/>
    </location>
</feature>
<dbReference type="GO" id="GO:0031177">
    <property type="term" value="F:phosphopantetheine binding"/>
    <property type="evidence" value="ECO:0007669"/>
    <property type="project" value="InterPro"/>
</dbReference>
<keyword evidence="3" id="KW-0808">Transferase</keyword>
<evidence type="ECO:0000256" key="3">
    <source>
        <dbReference type="ARBA" id="ARBA00022679"/>
    </source>
</evidence>
<evidence type="ECO:0000313" key="9">
    <source>
        <dbReference type="Proteomes" id="UP000240424"/>
    </source>
</evidence>
<dbReference type="InterPro" id="IPR013968">
    <property type="entry name" value="PKS_KR"/>
</dbReference>
<dbReference type="SMART" id="SM00823">
    <property type="entry name" value="PKS_PP"/>
    <property type="match status" value="1"/>
</dbReference>
<dbReference type="GO" id="GO:0006633">
    <property type="term" value="P:fatty acid biosynthetic process"/>
    <property type="evidence" value="ECO:0007669"/>
    <property type="project" value="TreeGrafter"/>
</dbReference>
<feature type="region of interest" description="Disordered" evidence="6">
    <location>
        <begin position="988"/>
        <end position="1014"/>
    </location>
</feature>
<dbReference type="GO" id="GO:0004312">
    <property type="term" value="F:fatty acid synthase activity"/>
    <property type="evidence" value="ECO:0007669"/>
    <property type="project" value="TreeGrafter"/>
</dbReference>
<feature type="non-terminal residue" evidence="8">
    <location>
        <position position="1"/>
    </location>
</feature>
<dbReference type="SUPFAM" id="SSF55048">
    <property type="entry name" value="Probable ACP-binding domain of malonyl-CoA ACP transacylase"/>
    <property type="match status" value="1"/>
</dbReference>
<keyword evidence="4" id="KW-0521">NADP</keyword>
<dbReference type="AlphaFoldDB" id="A0A2U3PDH2"/>
<dbReference type="SUPFAM" id="SSF47336">
    <property type="entry name" value="ACP-like"/>
    <property type="match status" value="1"/>
</dbReference>
<dbReference type="GO" id="GO:0071770">
    <property type="term" value="P:DIM/DIP cell wall layer assembly"/>
    <property type="evidence" value="ECO:0007669"/>
    <property type="project" value="TreeGrafter"/>
</dbReference>
<proteinExistence type="predicted"/>
<evidence type="ECO:0000256" key="6">
    <source>
        <dbReference type="SAM" id="MobiDB-lite"/>
    </source>
</evidence>
<dbReference type="Gene3D" id="3.40.366.10">
    <property type="entry name" value="Malonyl-Coenzyme A Acyl Carrier Protein, domain 2"/>
    <property type="match status" value="1"/>
</dbReference>
<dbReference type="Pfam" id="PF00550">
    <property type="entry name" value="PP-binding"/>
    <property type="match status" value="1"/>
</dbReference>
<gene>
    <name evidence="8" type="ORF">MNAB215_4043</name>
</gene>
<keyword evidence="9" id="KW-1185">Reference proteome</keyword>
<dbReference type="InterPro" id="IPR036736">
    <property type="entry name" value="ACP-like_sf"/>
</dbReference>
<evidence type="ECO:0000256" key="2">
    <source>
        <dbReference type="ARBA" id="ARBA00022553"/>
    </source>
</evidence>
<dbReference type="Gene3D" id="3.40.50.720">
    <property type="entry name" value="NAD(P)-binding Rossmann-like Domain"/>
    <property type="match status" value="1"/>
</dbReference>
<dbReference type="PROSITE" id="PS00012">
    <property type="entry name" value="PHOSPHOPANTETHEINE"/>
    <property type="match status" value="1"/>
</dbReference>
<protein>
    <submittedName>
        <fullName evidence="8">Polyketide synthase</fullName>
    </submittedName>
</protein>
<dbReference type="Pfam" id="PF00698">
    <property type="entry name" value="Acyl_transf_1"/>
    <property type="match status" value="1"/>
</dbReference>
<dbReference type="InterPro" id="IPR036291">
    <property type="entry name" value="NAD(P)-bd_dom_sf"/>
</dbReference>
<dbReference type="CDD" id="cd05274">
    <property type="entry name" value="KR_FAS_SDR_x"/>
    <property type="match status" value="1"/>
</dbReference>
<dbReference type="InterPro" id="IPR006162">
    <property type="entry name" value="Ppantetheine_attach_site"/>
</dbReference>
<dbReference type="STRING" id="1841861.GCA_900157365_02363"/>
<dbReference type="SMART" id="SM00827">
    <property type="entry name" value="PKS_AT"/>
    <property type="match status" value="1"/>
</dbReference>
<dbReference type="InterPro" id="IPR057326">
    <property type="entry name" value="KR_dom"/>
</dbReference>
<keyword evidence="1" id="KW-0596">Phosphopantetheine</keyword>
<dbReference type="SMART" id="SM00822">
    <property type="entry name" value="PKS_KR"/>
    <property type="match status" value="1"/>
</dbReference>
<keyword evidence="2" id="KW-0597">Phosphoprotein</keyword>